<evidence type="ECO:0000313" key="3">
    <source>
        <dbReference type="Proteomes" id="UP000886934"/>
    </source>
</evidence>
<dbReference type="EMBL" id="BPNI01000006">
    <property type="protein sequence ID" value="GJA39859.1"/>
    <property type="molecule type" value="Genomic_DNA"/>
</dbReference>
<evidence type="ECO:0000313" key="2">
    <source>
        <dbReference type="EMBL" id="GJA65769.1"/>
    </source>
</evidence>
<dbReference type="Proteomes" id="UP000886939">
    <property type="component" value="Unassembled WGS sequence"/>
</dbReference>
<dbReference type="EMBL" id="BPNN01000124">
    <property type="protein sequence ID" value="GJA65769.1"/>
    <property type="molecule type" value="Genomic_DNA"/>
</dbReference>
<dbReference type="Proteomes" id="UP000886934">
    <property type="component" value="Unassembled WGS sequence"/>
</dbReference>
<accession>A0AA37D3M5</accession>
<sequence>MAELDAAGEGKRASAAATIWSKFIEIYAGDPGECKLPDAHECAGRGEQQDQSDKAHGIWI</sequence>
<protein>
    <submittedName>
        <fullName evidence="2">Uncharacterized protein</fullName>
    </submittedName>
</protein>
<dbReference type="AlphaFoldDB" id="A0AA37D3M5"/>
<gene>
    <name evidence="1" type="ORF">KAM343_06550</name>
    <name evidence="2" type="ORF">KAM351_43800</name>
</gene>
<comment type="caution">
    <text evidence="2">The sequence shown here is derived from an EMBL/GenBank/DDBJ whole genome shotgun (WGS) entry which is preliminary data.</text>
</comment>
<name>A0AA37D3M5_AERCA</name>
<reference evidence="2" key="1">
    <citation type="submission" date="2021-07" db="EMBL/GenBank/DDBJ databases">
        <title>Draft genome sequence of carbapenem-resistant Aeromonas spp. in Japan.</title>
        <authorList>
            <person name="Maehana S."/>
            <person name="Suzuki M."/>
            <person name="Kitasato H."/>
        </authorList>
    </citation>
    <scope>NUCLEOTIDE SEQUENCE</scope>
    <source>
        <strain evidence="1">KAM343</strain>
        <strain evidence="2">KAM351</strain>
    </source>
</reference>
<evidence type="ECO:0000313" key="1">
    <source>
        <dbReference type="EMBL" id="GJA39859.1"/>
    </source>
</evidence>
<proteinExistence type="predicted"/>
<organism evidence="2 3">
    <name type="scientific">Aeromonas caviae</name>
    <name type="common">Aeromonas punctata</name>
    <dbReference type="NCBI Taxonomy" id="648"/>
    <lineage>
        <taxon>Bacteria</taxon>
        <taxon>Pseudomonadati</taxon>
        <taxon>Pseudomonadota</taxon>
        <taxon>Gammaproteobacteria</taxon>
        <taxon>Aeromonadales</taxon>
        <taxon>Aeromonadaceae</taxon>
        <taxon>Aeromonas</taxon>
    </lineage>
</organism>